<keyword evidence="3" id="KW-1185">Reference proteome</keyword>
<dbReference type="SMART" id="SM00974">
    <property type="entry name" value="T5orf172"/>
    <property type="match status" value="1"/>
</dbReference>
<dbReference type="RefSeq" id="WP_111409576.1">
    <property type="nucleotide sequence ID" value="NZ_QKXH01000004.1"/>
</dbReference>
<dbReference type="InterPro" id="IPR018306">
    <property type="entry name" value="Phage_T5_Orf172_DNA-bd"/>
</dbReference>
<sequence length="534" mass="62996">MRLKNIFTRLKDGKPSFDQEKLEKENPVLWKKLKQQFDTGRQIVAIQLHNGLKQSNEKALRYYLMEYANRFIKMGPNSFPTSFNALEPFFIYNHHNSIIELVNEEESYGVSLIDFLDFVTEANFNLEEIDFYENIPEKVIYHFTFTTGFDEINFSNNLSTKFHVGSLSLVRQGNEVSVLLQAGESYDKQKATEYFSTQTRKVVEDSISPYKKSLGLTIDDNDEIPKVVFFDDREDLWAHSVSLLFDLEKKSIDIRNVARDENISFSVYTDDYNAVFLRDETSEEEKKEFIENIEKKLSKYNAVFDFAKYCMALPYYVFENDERIVDTTYETDLKSILDGLLSKRKYNSVPSNYKLYAKPFYYLESDNQLILKKTELDDESFNIEKSGYWKRIGIDEEGFDKKGRKIVGKTWVERNDTYYSVPKGITKIEEVEIYDNENSGYVYIMRQPTHEQNIFKIGLTKRNTETRSKELSNTSSVDKFFVINSYYTKDCVEAEKQIHNKLEFYRLSDRREFFRCDLRKIIDTCDKVIKEINA</sequence>
<reference evidence="2 3" key="1">
    <citation type="submission" date="2018-06" db="EMBL/GenBank/DDBJ databases">
        <title>Flavobacterium sp IMCC34762, genome.</title>
        <authorList>
            <person name="Joung Y."/>
            <person name="Cho J."/>
            <person name="Song J."/>
        </authorList>
    </citation>
    <scope>NUCLEOTIDE SEQUENCE [LARGE SCALE GENOMIC DNA]</scope>
    <source>
        <strain evidence="2 3">IMCC34762</strain>
    </source>
</reference>
<comment type="caution">
    <text evidence="2">The sequence shown here is derived from an EMBL/GenBank/DDBJ whole genome shotgun (WGS) entry which is preliminary data.</text>
</comment>
<organism evidence="2 3">
    <name type="scientific">Flavobacterium aquariorum</name>
    <dbReference type="NCBI Taxonomy" id="2217670"/>
    <lineage>
        <taxon>Bacteria</taxon>
        <taxon>Pseudomonadati</taxon>
        <taxon>Bacteroidota</taxon>
        <taxon>Flavobacteriia</taxon>
        <taxon>Flavobacteriales</taxon>
        <taxon>Flavobacteriaceae</taxon>
        <taxon>Flavobacterium</taxon>
    </lineage>
</organism>
<feature type="domain" description="Bacteriophage T5 Orf172 DNA-binding" evidence="1">
    <location>
        <begin position="449"/>
        <end position="528"/>
    </location>
</feature>
<evidence type="ECO:0000313" key="2">
    <source>
        <dbReference type="EMBL" id="PZX93859.1"/>
    </source>
</evidence>
<protein>
    <recommendedName>
        <fullName evidence="1">Bacteriophage T5 Orf172 DNA-binding domain-containing protein</fullName>
    </recommendedName>
</protein>
<proteinExistence type="predicted"/>
<dbReference type="EMBL" id="QKXH01000004">
    <property type="protein sequence ID" value="PZX93859.1"/>
    <property type="molecule type" value="Genomic_DNA"/>
</dbReference>
<gene>
    <name evidence="2" type="ORF">DOS84_07860</name>
</gene>
<evidence type="ECO:0000259" key="1">
    <source>
        <dbReference type="SMART" id="SM00974"/>
    </source>
</evidence>
<dbReference type="OrthoDB" id="1312564at2"/>
<evidence type="ECO:0000313" key="3">
    <source>
        <dbReference type="Proteomes" id="UP000249177"/>
    </source>
</evidence>
<dbReference type="Pfam" id="PF10544">
    <property type="entry name" value="T5orf172"/>
    <property type="match status" value="1"/>
</dbReference>
<dbReference type="Proteomes" id="UP000249177">
    <property type="component" value="Unassembled WGS sequence"/>
</dbReference>
<name>A0A2W7U952_9FLAO</name>
<dbReference type="AlphaFoldDB" id="A0A2W7U952"/>
<accession>A0A2W7U952</accession>